<feature type="compositionally biased region" description="Basic and acidic residues" evidence="2">
    <location>
        <begin position="466"/>
        <end position="481"/>
    </location>
</feature>
<feature type="region of interest" description="Disordered" evidence="2">
    <location>
        <begin position="657"/>
        <end position="690"/>
    </location>
</feature>
<dbReference type="InterPro" id="IPR012677">
    <property type="entry name" value="Nucleotide-bd_a/b_plait_sf"/>
</dbReference>
<dbReference type="Gene3D" id="3.30.70.330">
    <property type="match status" value="1"/>
</dbReference>
<feature type="region of interest" description="Disordered" evidence="2">
    <location>
        <begin position="160"/>
        <end position="183"/>
    </location>
</feature>
<dbReference type="PROSITE" id="PS50102">
    <property type="entry name" value="RRM"/>
    <property type="match status" value="1"/>
</dbReference>
<feature type="compositionally biased region" description="Polar residues" evidence="2">
    <location>
        <begin position="167"/>
        <end position="183"/>
    </location>
</feature>
<dbReference type="InterPro" id="IPR035979">
    <property type="entry name" value="RBD_domain_sf"/>
</dbReference>
<name>A0A4P9Y3M3_9FUNG</name>
<feature type="compositionally biased region" description="Basic and acidic residues" evidence="2">
    <location>
        <begin position="1329"/>
        <end position="1339"/>
    </location>
</feature>
<dbReference type="CDD" id="cd00590">
    <property type="entry name" value="RRM_SF"/>
    <property type="match status" value="1"/>
</dbReference>
<gene>
    <name evidence="4" type="ORF">BJ684DRAFT_16079</name>
</gene>
<sequence>MRDGDMAGGASCVGGHSEMRRVLAGCVRGIGAYRDDLVVMFPTSVLSSLKKDQAPSYHVYDGSLTIHLACLPERVYMPELVEYISSRAYGVHAVIVYASRVSDRPVKTSFAKVVFDSPEAMQAGLTSLQNGVCGGQWWTCKPHLYSSKLHTRHYHIQRWPRPRRGASHSSNISNGNITKSGNIRSYGPNLYTFEAGGVEENDRTPPDQDESIGHGSSMTFQTTDSTNPSAYWPQQPRLQHPPPPSVHVGPSFLHAHHTSQPPSPSLQYPPSTQSRDEPEGVGGPSFVGAARRHVSLDSERMESGRQEHPADEGDGGPNLPAPRDTEAGIFTRIGGPANDQFLINPASPRTLMYDAPPVKRAKYRDSSSPDRAATSPNISFIRSNGAQHGQEVQDVSAPSMISPSVKSSPSGTPAPASSSSNVSARDDDIMILDGPNPSFSFLQAGRHQSVAQEVNPEVTFIGKAAKSKDSREETRTQELKPQKGAKVGGSKAPSTTTATDVQDGEVISLATMPKEAIPGGKKGGNIDTGSIGVSSSEEPARKSSQSFIKVPISNPSSSLAEGSIRVSPSPSVNSSIDESPRPSPKASVGVSSQSSAEKSAESFSPPTKRPASAHSLSTLAKDPVNTSSSPTLVKDSADVCSQPSISTAFTVVNYSASTLEEESEKETSTALAPKAKRARSPPPSLPSSVPTEINFQVNETLRSVSSLPKGKHHDLFSQYIGHLTFKRVFFAGFRPVMPKKALNTIFRPFGTIQRLVKDTINWEKTSLPPGQGYVDYTHADDAKAAVIALHWQSIDGKRLRVLPFGNLRAYLFGVGTPGPIAHACQLKVGISQVKASTTAKCEDLSEFHKMDERAVLLMANEMLEASKGGFLDSVAKANQEPGSAVLKAKHGEMLSTRNGVVGTPLSSQANSSPVALSTSSATTTPESTKTKRVKTALATTKGKPDSSTTMTKSALPISSPLVAAAVAPASKETQAKKKVASTVSGAETAAPHTTESSPPMASATSGPPAPPTTTASALSGSTSVSTIPTETVYVIEPVESNKPVEKVARVKYEPFYGKMERPTTTTPGSRRCPIDVDVEEEQEKRSMNEDEEEEQGQGKVAKSVEKKRDDEAMELGGMEDITTADEDAVMKDGEKSRGTSLELDLPLGPSNWTNPKGPTDVRAAKLLPGGGRRVSPASSPDLNDLSDSEMNAGNGGVEEEGVLRRNGLLTFFPTLKSAAVEPRVEEPASWGTHDNEPTDPRSFNGTSSGIESMRLTDSARSSMKKDSGTILSTTLSSPQGSSSTHSPGQMTSSGDEDRGAGRKRPSFDADGMMRTYQEILQKTMYPPGDRVEEPARDPRPSLARPDGAHKNLGPSVLTGDEREDLEFYRTFFRMWQANHAFLGAMSQAWNDRKRGKGDHVGMEEEE</sequence>
<feature type="region of interest" description="Disordered" evidence="2">
    <location>
        <begin position="461"/>
        <end position="636"/>
    </location>
</feature>
<accession>A0A4P9Y3M3</accession>
<dbReference type="InterPro" id="IPR000504">
    <property type="entry name" value="RRM_dom"/>
</dbReference>
<feature type="region of interest" description="Disordered" evidence="2">
    <location>
        <begin position="385"/>
        <end position="435"/>
    </location>
</feature>
<organism evidence="4 5">
    <name type="scientific">Piptocephalis cylindrospora</name>
    <dbReference type="NCBI Taxonomy" id="1907219"/>
    <lineage>
        <taxon>Eukaryota</taxon>
        <taxon>Fungi</taxon>
        <taxon>Fungi incertae sedis</taxon>
        <taxon>Zoopagomycota</taxon>
        <taxon>Zoopagomycotina</taxon>
        <taxon>Zoopagomycetes</taxon>
        <taxon>Zoopagales</taxon>
        <taxon>Piptocephalidaceae</taxon>
        <taxon>Piptocephalis</taxon>
    </lineage>
</organism>
<feature type="compositionally biased region" description="Low complexity" evidence="2">
    <location>
        <begin position="911"/>
        <end position="927"/>
    </location>
</feature>
<feature type="compositionally biased region" description="Low complexity" evidence="2">
    <location>
        <begin position="996"/>
        <end position="1024"/>
    </location>
</feature>
<dbReference type="GO" id="GO:0003723">
    <property type="term" value="F:RNA binding"/>
    <property type="evidence" value="ECO:0007669"/>
    <property type="project" value="UniProtKB-UniRule"/>
</dbReference>
<dbReference type="EMBL" id="KZ987999">
    <property type="protein sequence ID" value="RKP13526.1"/>
    <property type="molecule type" value="Genomic_DNA"/>
</dbReference>
<proteinExistence type="predicted"/>
<feature type="region of interest" description="Disordered" evidence="2">
    <location>
        <begin position="196"/>
        <end position="355"/>
    </location>
</feature>
<feature type="compositionally biased region" description="Low complexity" evidence="2">
    <location>
        <begin position="1271"/>
        <end position="1289"/>
    </location>
</feature>
<feature type="compositionally biased region" description="Low complexity" evidence="2">
    <location>
        <begin position="396"/>
        <end position="420"/>
    </location>
</feature>
<feature type="region of interest" description="Disordered" evidence="2">
    <location>
        <begin position="1058"/>
        <end position="1199"/>
    </location>
</feature>
<keyword evidence="5" id="KW-1185">Reference proteome</keyword>
<feature type="compositionally biased region" description="Polar residues" evidence="2">
    <location>
        <begin position="214"/>
        <end position="229"/>
    </location>
</feature>
<evidence type="ECO:0000313" key="5">
    <source>
        <dbReference type="Proteomes" id="UP000267251"/>
    </source>
</evidence>
<protein>
    <recommendedName>
        <fullName evidence="3">RRM domain-containing protein</fullName>
    </recommendedName>
</protein>
<evidence type="ECO:0000256" key="1">
    <source>
        <dbReference type="PROSITE-ProRule" id="PRU00176"/>
    </source>
</evidence>
<dbReference type="SUPFAM" id="SSF54928">
    <property type="entry name" value="RNA-binding domain, RBD"/>
    <property type="match status" value="1"/>
</dbReference>
<evidence type="ECO:0000313" key="4">
    <source>
        <dbReference type="EMBL" id="RKP13526.1"/>
    </source>
</evidence>
<feature type="region of interest" description="Disordered" evidence="2">
    <location>
        <begin position="969"/>
        <end position="1024"/>
    </location>
</feature>
<dbReference type="Pfam" id="PF00076">
    <property type="entry name" value="RRM_1"/>
    <property type="match status" value="1"/>
</dbReference>
<feature type="region of interest" description="Disordered" evidence="2">
    <location>
        <begin position="1221"/>
        <end position="1357"/>
    </location>
</feature>
<dbReference type="OrthoDB" id="10677294at2759"/>
<keyword evidence="1" id="KW-0694">RNA-binding</keyword>
<evidence type="ECO:0000256" key="2">
    <source>
        <dbReference type="SAM" id="MobiDB-lite"/>
    </source>
</evidence>
<evidence type="ECO:0000259" key="3">
    <source>
        <dbReference type="PROSITE" id="PS50102"/>
    </source>
</evidence>
<dbReference type="Proteomes" id="UP000267251">
    <property type="component" value="Unassembled WGS sequence"/>
</dbReference>
<dbReference type="SMART" id="SM00360">
    <property type="entry name" value="RRM"/>
    <property type="match status" value="2"/>
</dbReference>
<feature type="compositionally biased region" description="Polar residues" evidence="2">
    <location>
        <begin position="527"/>
        <end position="577"/>
    </location>
</feature>
<feature type="compositionally biased region" description="Polar residues" evidence="2">
    <location>
        <begin position="1241"/>
        <end position="1250"/>
    </location>
</feature>
<feature type="compositionally biased region" description="Polar residues" evidence="2">
    <location>
        <begin position="981"/>
        <end position="995"/>
    </location>
</feature>
<feature type="compositionally biased region" description="Basic and acidic residues" evidence="2">
    <location>
        <begin position="294"/>
        <end position="311"/>
    </location>
</feature>
<feature type="compositionally biased region" description="Basic and acidic residues" evidence="2">
    <location>
        <begin position="1128"/>
        <end position="1137"/>
    </location>
</feature>
<feature type="compositionally biased region" description="Low complexity" evidence="2">
    <location>
        <begin position="584"/>
        <end position="606"/>
    </location>
</feature>
<feature type="compositionally biased region" description="Polar residues" evidence="2">
    <location>
        <begin position="614"/>
        <end position="631"/>
    </location>
</feature>
<reference evidence="5" key="1">
    <citation type="journal article" date="2018" name="Nat. Microbiol.">
        <title>Leveraging single-cell genomics to expand the fungal tree of life.</title>
        <authorList>
            <person name="Ahrendt S.R."/>
            <person name="Quandt C.A."/>
            <person name="Ciobanu D."/>
            <person name="Clum A."/>
            <person name="Salamov A."/>
            <person name="Andreopoulos B."/>
            <person name="Cheng J.F."/>
            <person name="Woyke T."/>
            <person name="Pelin A."/>
            <person name="Henrissat B."/>
            <person name="Reynolds N.K."/>
            <person name="Benny G.L."/>
            <person name="Smith M.E."/>
            <person name="James T.Y."/>
            <person name="Grigoriev I.V."/>
        </authorList>
    </citation>
    <scope>NUCLEOTIDE SEQUENCE [LARGE SCALE GENOMIC DNA]</scope>
</reference>
<feature type="region of interest" description="Disordered" evidence="2">
    <location>
        <begin position="897"/>
        <end position="953"/>
    </location>
</feature>
<feature type="domain" description="RRM" evidence="3">
    <location>
        <begin position="726"/>
        <end position="801"/>
    </location>
</feature>